<comment type="caution">
    <text evidence="5">The sequence shown here is derived from an EMBL/GenBank/DDBJ whole genome shotgun (WGS) entry which is preliminary data.</text>
</comment>
<comment type="similarity">
    <text evidence="1">Belongs to the glycosyltransferase 8 family.</text>
</comment>
<dbReference type="Gene3D" id="3.90.550.10">
    <property type="entry name" value="Spore Coat Polysaccharide Biosynthesis Protein SpsA, Chain A"/>
    <property type="match status" value="1"/>
</dbReference>
<reference evidence="5" key="1">
    <citation type="submission" date="2021-02" db="EMBL/GenBank/DDBJ databases">
        <authorList>
            <person name="Dougan E. K."/>
            <person name="Rhodes N."/>
            <person name="Thang M."/>
            <person name="Chan C."/>
        </authorList>
    </citation>
    <scope>NUCLEOTIDE SEQUENCE</scope>
</reference>
<dbReference type="GO" id="GO:0016757">
    <property type="term" value="F:glycosyltransferase activity"/>
    <property type="evidence" value="ECO:0007669"/>
    <property type="project" value="UniProtKB-KW"/>
</dbReference>
<proteinExistence type="inferred from homology"/>
<keyword evidence="4" id="KW-0479">Metal-binding</keyword>
<dbReference type="InterPro" id="IPR050748">
    <property type="entry name" value="Glycosyltrans_8_dom-fam"/>
</dbReference>
<dbReference type="GO" id="GO:0005794">
    <property type="term" value="C:Golgi apparatus"/>
    <property type="evidence" value="ECO:0007669"/>
    <property type="project" value="TreeGrafter"/>
</dbReference>
<evidence type="ECO:0000256" key="1">
    <source>
        <dbReference type="ARBA" id="ARBA00006351"/>
    </source>
</evidence>
<evidence type="ECO:0000313" key="6">
    <source>
        <dbReference type="Proteomes" id="UP000604046"/>
    </source>
</evidence>
<dbReference type="OrthoDB" id="6238971at2759"/>
<accession>A0A812RG94</accession>
<dbReference type="PANTHER" id="PTHR13778:SF47">
    <property type="entry name" value="LIPOPOLYSACCHARIDE 1,3-GALACTOSYLTRANSFERASE"/>
    <property type="match status" value="1"/>
</dbReference>
<evidence type="ECO:0000256" key="3">
    <source>
        <dbReference type="ARBA" id="ARBA00022679"/>
    </source>
</evidence>
<dbReference type="GO" id="GO:0046872">
    <property type="term" value="F:metal ion binding"/>
    <property type="evidence" value="ECO:0007669"/>
    <property type="project" value="UniProtKB-KW"/>
</dbReference>
<dbReference type="SUPFAM" id="SSF53448">
    <property type="entry name" value="Nucleotide-diphospho-sugar transferases"/>
    <property type="match status" value="1"/>
</dbReference>
<dbReference type="Pfam" id="PF01501">
    <property type="entry name" value="Glyco_transf_8"/>
    <property type="match status" value="1"/>
</dbReference>
<protein>
    <submittedName>
        <fullName evidence="5">GATL4 protein</fullName>
    </submittedName>
</protein>
<dbReference type="AlphaFoldDB" id="A0A812RG94"/>
<organism evidence="5 6">
    <name type="scientific">Symbiodinium natans</name>
    <dbReference type="NCBI Taxonomy" id="878477"/>
    <lineage>
        <taxon>Eukaryota</taxon>
        <taxon>Sar</taxon>
        <taxon>Alveolata</taxon>
        <taxon>Dinophyceae</taxon>
        <taxon>Suessiales</taxon>
        <taxon>Symbiodiniaceae</taxon>
        <taxon>Symbiodinium</taxon>
    </lineage>
</organism>
<dbReference type="PANTHER" id="PTHR13778">
    <property type="entry name" value="GLYCOSYLTRANSFERASE 8 DOMAIN-CONTAINING PROTEIN"/>
    <property type="match status" value="1"/>
</dbReference>
<keyword evidence="2" id="KW-0328">Glycosyltransferase</keyword>
<keyword evidence="6" id="KW-1185">Reference proteome</keyword>
<keyword evidence="3" id="KW-0808">Transferase</keyword>
<evidence type="ECO:0000256" key="4">
    <source>
        <dbReference type="ARBA" id="ARBA00022723"/>
    </source>
</evidence>
<sequence length="293" mass="33398">MATGRFPPWFLPQDGVEEDGHMHVVYALDISRNVLKAALASMVSLSRHFSEPSSLTIHVIGDTVDVLEQELVTCFFKVMGNQATPHVQLHEIHTVPDVMLKYARRTLRPQDDANTDAFMRSASLQMTRFYLHQYLPPSASRALWLDADTLVMTDIMPLYQFNMVHAVAAVPDGAGLDDETLFLQQVSTNFSEAQSFIPAPGAHHFKTSVMLVDIHRWRQRQLHLDLEELAGLVHEHSTVDQMLLNLGLHSQFDELNGRWMLGCRQRKQQFREKHVWILFPSFAARISTGYLIP</sequence>
<dbReference type="Proteomes" id="UP000604046">
    <property type="component" value="Unassembled WGS sequence"/>
</dbReference>
<evidence type="ECO:0000256" key="2">
    <source>
        <dbReference type="ARBA" id="ARBA00022676"/>
    </source>
</evidence>
<gene>
    <name evidence="5" type="primary">GATL4</name>
    <name evidence="5" type="ORF">SNAT2548_LOCUS23676</name>
</gene>
<dbReference type="InterPro" id="IPR002495">
    <property type="entry name" value="Glyco_trans_8"/>
</dbReference>
<name>A0A812RG94_9DINO</name>
<dbReference type="EMBL" id="CAJNDS010002329">
    <property type="protein sequence ID" value="CAE7435788.1"/>
    <property type="molecule type" value="Genomic_DNA"/>
</dbReference>
<evidence type="ECO:0000313" key="5">
    <source>
        <dbReference type="EMBL" id="CAE7435788.1"/>
    </source>
</evidence>
<dbReference type="InterPro" id="IPR029044">
    <property type="entry name" value="Nucleotide-diphossugar_trans"/>
</dbReference>